<dbReference type="AlphaFoldDB" id="A0A7D9H9X0"/>
<feature type="compositionally biased region" description="Polar residues" evidence="2">
    <location>
        <begin position="413"/>
        <end position="425"/>
    </location>
</feature>
<dbReference type="GO" id="GO:0005634">
    <property type="term" value="C:nucleus"/>
    <property type="evidence" value="ECO:0007669"/>
    <property type="project" value="TreeGrafter"/>
</dbReference>
<keyword evidence="4" id="KW-1185">Reference proteome</keyword>
<evidence type="ECO:0000256" key="1">
    <source>
        <dbReference type="SAM" id="Coils"/>
    </source>
</evidence>
<dbReference type="CDD" id="cd22249">
    <property type="entry name" value="UDM1_RNF168_RNF169-like"/>
    <property type="match status" value="1"/>
</dbReference>
<feature type="coiled-coil region" evidence="1">
    <location>
        <begin position="318"/>
        <end position="353"/>
    </location>
</feature>
<feature type="compositionally biased region" description="Low complexity" evidence="2">
    <location>
        <begin position="426"/>
        <end position="468"/>
    </location>
</feature>
<proteinExistence type="predicted"/>
<dbReference type="PROSITE" id="PS51050">
    <property type="entry name" value="ZF_CW"/>
    <property type="match status" value="1"/>
</dbReference>
<dbReference type="OrthoDB" id="757982at2759"/>
<dbReference type="Proteomes" id="UP001152795">
    <property type="component" value="Unassembled WGS sequence"/>
</dbReference>
<name>A0A7D9H9X0_PARCT</name>
<dbReference type="GO" id="GO:0008270">
    <property type="term" value="F:zinc ion binding"/>
    <property type="evidence" value="ECO:0007669"/>
    <property type="project" value="InterPro"/>
</dbReference>
<dbReference type="PANTHER" id="PTHR23336">
    <property type="entry name" value="ZINC FINGER CW-TYPE COILED-COIL DOMAIN PROTEIN 3"/>
    <property type="match status" value="1"/>
</dbReference>
<dbReference type="GO" id="GO:0016887">
    <property type="term" value="F:ATP hydrolysis activity"/>
    <property type="evidence" value="ECO:0007669"/>
    <property type="project" value="InterPro"/>
</dbReference>
<evidence type="ECO:0000256" key="2">
    <source>
        <dbReference type="SAM" id="MobiDB-lite"/>
    </source>
</evidence>
<comment type="caution">
    <text evidence="3">The sequence shown here is derived from an EMBL/GenBank/DDBJ whole genome shotgun (WGS) entry which is preliminary data.</text>
</comment>
<feature type="coiled-coil region" evidence="1">
    <location>
        <begin position="749"/>
        <end position="829"/>
    </location>
</feature>
<evidence type="ECO:0000313" key="3">
    <source>
        <dbReference type="EMBL" id="CAB3978303.1"/>
    </source>
</evidence>
<dbReference type="InterPro" id="IPR045261">
    <property type="entry name" value="MORC_ATPase"/>
</dbReference>
<sequence length="864" mass="95850">MDVYKYSLIKSEKELNSEFDGIDSEHGTRIIISNIRKTTDNKPEFDFVTDECDIRIPDDTSSESEKYRKTKRQNHVPECDYSLRAYCAILYLKPKMQIFIRGKKVKTLVVERSLSKTEVDRYKPTHAITAPLKVVFGFNSRNKNHYGIMMYHRNRLIKPYERVGYQLKANNLGVGVVGVVQCDFLQPTHNKQDFDYTKAYRACIYSLGVKLNEYWNEKKGPVKSSTNSIADQVIPEPQEVQALPDQTWAQCDERTCLKWRKLPDGIDPDSLPEKWYCSMNPDPNFKSCDVPEEKEEEKTSITPYEKVQKRRLVKEMEEKQHREKAAKLALLLEQEEKNKILEKREEILKKKEELFNLQMAQREKDTKPKIKVEGGSLPTAQIAPRSTTKPLNAVTPSAKPSPRQIGSQLAARLSQSATRTPQTNQSARSPAKSKPSPALSLARSNQSTPSPTQASQSTPKSSLSQSTPRSPLNSSQLASRFAQTNQSMTSISAASQSASRTPIRQSLASKPSQVTKSPAKQNVTIVQAKPGAGQSLKFVTQSQKLSTTGITFKMVKASNGTTYLVQEKKSQGTPTTTGTKPTATVVRASGPALAAISAVGSKSTPATGQTNSTPISARPIVAALPSTNVDVKPRLNVMPKPQISTAKTAAAVRQQNGSSTQNATRTVAKSPANADVKPSLSLAATAYSEITGNTSTTPQDVKNILASGIKREAPGNNVSPIPAKIQRTERDATIIVIDPLPTQQQKPSETDAQKRIKELESRVKTLESELSEVRSEGKNRLDELVEDLHEKSVMLIRRNKEFEEKKQEIQSKQNDLSEKTRELKVLRGNVCKLLQVLVPEIDVESEGDGDTVDDLLRQVLEANK</sequence>
<organism evidence="3 4">
    <name type="scientific">Paramuricea clavata</name>
    <name type="common">Red gorgonian</name>
    <name type="synonym">Violescent sea-whip</name>
    <dbReference type="NCBI Taxonomy" id="317549"/>
    <lineage>
        <taxon>Eukaryota</taxon>
        <taxon>Metazoa</taxon>
        <taxon>Cnidaria</taxon>
        <taxon>Anthozoa</taxon>
        <taxon>Octocorallia</taxon>
        <taxon>Malacalcyonacea</taxon>
        <taxon>Plexauridae</taxon>
        <taxon>Paramuricea</taxon>
    </lineage>
</organism>
<feature type="compositionally biased region" description="Polar residues" evidence="2">
    <location>
        <begin position="469"/>
        <end position="520"/>
    </location>
</feature>
<dbReference type="Gene3D" id="3.30.40.100">
    <property type="match status" value="1"/>
</dbReference>
<dbReference type="InterPro" id="IPR041006">
    <property type="entry name" value="Morc_S5"/>
</dbReference>
<gene>
    <name evidence="3" type="ORF">PACLA_8A077456</name>
</gene>
<dbReference type="InterPro" id="IPR011124">
    <property type="entry name" value="Znf_CW"/>
</dbReference>
<dbReference type="PANTHER" id="PTHR23336:SF76">
    <property type="entry name" value="MORC S5 DOMAIN-CONTAINING PROTEIN"/>
    <property type="match status" value="1"/>
</dbReference>
<keyword evidence="1" id="KW-0175">Coiled coil</keyword>
<reference evidence="3" key="1">
    <citation type="submission" date="2020-04" db="EMBL/GenBank/DDBJ databases">
        <authorList>
            <person name="Alioto T."/>
            <person name="Alioto T."/>
            <person name="Gomez Garrido J."/>
        </authorList>
    </citation>
    <scope>NUCLEOTIDE SEQUENCE</scope>
    <source>
        <strain evidence="3">A484AB</strain>
    </source>
</reference>
<accession>A0A7D9H9X0</accession>
<feature type="region of interest" description="Disordered" evidence="2">
    <location>
        <begin position="359"/>
        <end position="520"/>
    </location>
</feature>
<dbReference type="EMBL" id="CACRXK020000103">
    <property type="protein sequence ID" value="CAB3978303.1"/>
    <property type="molecule type" value="Genomic_DNA"/>
</dbReference>
<feature type="region of interest" description="Disordered" evidence="2">
    <location>
        <begin position="653"/>
        <end position="675"/>
    </location>
</feature>
<protein>
    <submittedName>
        <fullName evidence="3">MORC family CW-type zinc finger 3 isoform X1</fullName>
    </submittedName>
</protein>
<evidence type="ECO:0000313" key="4">
    <source>
        <dbReference type="Proteomes" id="UP001152795"/>
    </source>
</evidence>
<dbReference type="Pfam" id="PF17942">
    <property type="entry name" value="Morc6_S5"/>
    <property type="match status" value="1"/>
</dbReference>
<feature type="compositionally biased region" description="Polar residues" evidence="2">
    <location>
        <begin position="653"/>
        <end position="667"/>
    </location>
</feature>
<feature type="compositionally biased region" description="Basic and acidic residues" evidence="2">
    <location>
        <begin position="361"/>
        <end position="372"/>
    </location>
</feature>
<dbReference type="Pfam" id="PF07496">
    <property type="entry name" value="zf-CW"/>
    <property type="match status" value="1"/>
</dbReference>